<feature type="domain" description="Acyl-CoA oxidase C-alpha1" evidence="14">
    <location>
        <begin position="278"/>
        <end position="356"/>
    </location>
</feature>
<name>A0ABY7F6R7_MYAAR</name>
<protein>
    <recommendedName>
        <fullName evidence="11">Acyl-coenzyme A oxidase</fullName>
    </recommendedName>
</protein>
<reference evidence="15" key="1">
    <citation type="submission" date="2022-11" db="EMBL/GenBank/DDBJ databases">
        <title>Centuries of genome instability and evolution in soft-shell clam transmissible cancer (bioRxiv).</title>
        <authorList>
            <person name="Hart S.F.M."/>
            <person name="Yonemitsu M.A."/>
            <person name="Giersch R.M."/>
            <person name="Beal B.F."/>
            <person name="Arriagada G."/>
            <person name="Davis B.W."/>
            <person name="Ostrander E.A."/>
            <person name="Goff S.P."/>
            <person name="Metzger M.J."/>
        </authorList>
    </citation>
    <scope>NUCLEOTIDE SEQUENCE</scope>
    <source>
        <strain evidence="15">MELC-2E11</strain>
        <tissue evidence="15">Siphon/mantle</tissue>
    </source>
</reference>
<gene>
    <name evidence="15" type="ORF">MAR_030982</name>
</gene>
<keyword evidence="9" id="KW-0443">Lipid metabolism</keyword>
<dbReference type="SUPFAM" id="SSF56645">
    <property type="entry name" value="Acyl-CoA dehydrogenase NM domain-like"/>
    <property type="match status" value="1"/>
</dbReference>
<dbReference type="Pfam" id="PF22924">
    <property type="entry name" value="ACOX_C_alpha1"/>
    <property type="match status" value="1"/>
</dbReference>
<evidence type="ECO:0000256" key="4">
    <source>
        <dbReference type="ARBA" id="ARBA00006288"/>
    </source>
</evidence>
<comment type="subcellular location">
    <subcellularLocation>
        <location evidence="2">Peroxisome</location>
    </subcellularLocation>
</comment>
<evidence type="ECO:0000256" key="2">
    <source>
        <dbReference type="ARBA" id="ARBA00004275"/>
    </source>
</evidence>
<evidence type="ECO:0000256" key="7">
    <source>
        <dbReference type="ARBA" id="ARBA00022832"/>
    </source>
</evidence>
<dbReference type="InterPro" id="IPR012258">
    <property type="entry name" value="Acyl-CoA_oxidase"/>
</dbReference>
<keyword evidence="6 11" id="KW-0274">FAD</keyword>
<proteinExistence type="inferred from homology"/>
<dbReference type="PANTHER" id="PTHR10909:SF250">
    <property type="entry name" value="PEROXISOMAL ACYL-COENZYME A OXIDASE 1"/>
    <property type="match status" value="1"/>
</dbReference>
<evidence type="ECO:0000313" key="16">
    <source>
        <dbReference type="Proteomes" id="UP001164746"/>
    </source>
</evidence>
<dbReference type="SUPFAM" id="SSF47203">
    <property type="entry name" value="Acyl-CoA dehydrogenase C-terminal domain-like"/>
    <property type="match status" value="2"/>
</dbReference>
<dbReference type="InterPro" id="IPR055060">
    <property type="entry name" value="ACOX_C_alpha1"/>
</dbReference>
<evidence type="ECO:0000259" key="13">
    <source>
        <dbReference type="Pfam" id="PF14749"/>
    </source>
</evidence>
<comment type="cofactor">
    <cofactor evidence="1">
        <name>FAD</name>
        <dbReference type="ChEBI" id="CHEBI:57692"/>
    </cofactor>
</comment>
<dbReference type="InterPro" id="IPR002655">
    <property type="entry name" value="Acyl-CoA_oxidase_C"/>
</dbReference>
<keyword evidence="5 11" id="KW-0285">Flavoprotein</keyword>
<keyword evidence="8" id="KW-0560">Oxidoreductase</keyword>
<evidence type="ECO:0000256" key="5">
    <source>
        <dbReference type="ARBA" id="ARBA00022630"/>
    </source>
</evidence>
<dbReference type="InterPro" id="IPR009100">
    <property type="entry name" value="AcylCoA_DH/oxidase_NM_dom_sf"/>
</dbReference>
<comment type="pathway">
    <text evidence="3">Lipid metabolism; peroxisomal fatty acid beta-oxidation.</text>
</comment>
<feature type="domain" description="Acyl-coenzyme A oxidase N-terminal" evidence="13">
    <location>
        <begin position="22"/>
        <end position="75"/>
    </location>
</feature>
<evidence type="ECO:0000313" key="15">
    <source>
        <dbReference type="EMBL" id="WAR16388.1"/>
    </source>
</evidence>
<dbReference type="Pfam" id="PF01756">
    <property type="entry name" value="ACOX"/>
    <property type="match status" value="1"/>
</dbReference>
<dbReference type="PIRSF" id="PIRSF000168">
    <property type="entry name" value="Acyl-CoA_oxidase"/>
    <property type="match status" value="1"/>
</dbReference>
<organism evidence="15 16">
    <name type="scientific">Mya arenaria</name>
    <name type="common">Soft-shell clam</name>
    <dbReference type="NCBI Taxonomy" id="6604"/>
    <lineage>
        <taxon>Eukaryota</taxon>
        <taxon>Metazoa</taxon>
        <taxon>Spiralia</taxon>
        <taxon>Lophotrochozoa</taxon>
        <taxon>Mollusca</taxon>
        <taxon>Bivalvia</taxon>
        <taxon>Autobranchia</taxon>
        <taxon>Heteroconchia</taxon>
        <taxon>Euheterodonta</taxon>
        <taxon>Imparidentia</taxon>
        <taxon>Neoheterodontei</taxon>
        <taxon>Myida</taxon>
        <taxon>Myoidea</taxon>
        <taxon>Myidae</taxon>
        <taxon>Mya</taxon>
    </lineage>
</organism>
<evidence type="ECO:0000256" key="3">
    <source>
        <dbReference type="ARBA" id="ARBA00004846"/>
    </source>
</evidence>
<dbReference type="Gene3D" id="1.10.540.10">
    <property type="entry name" value="Acyl-CoA dehydrogenase/oxidase, N-terminal domain"/>
    <property type="match status" value="3"/>
</dbReference>
<evidence type="ECO:0000256" key="8">
    <source>
        <dbReference type="ARBA" id="ARBA00023002"/>
    </source>
</evidence>
<dbReference type="InterPro" id="IPR036250">
    <property type="entry name" value="AcylCo_DH-like_C"/>
</dbReference>
<keyword evidence="7" id="KW-0276">Fatty acid metabolism</keyword>
<feature type="domain" description="Acyl-coenzyme A oxidase N-terminal" evidence="13">
    <location>
        <begin position="117"/>
        <end position="151"/>
    </location>
</feature>
<keyword evidence="10" id="KW-0576">Peroxisome</keyword>
<feature type="domain" description="Acyl-coenzyme A oxidase N-terminal" evidence="13">
    <location>
        <begin position="78"/>
        <end position="112"/>
    </location>
</feature>
<evidence type="ECO:0000256" key="9">
    <source>
        <dbReference type="ARBA" id="ARBA00023098"/>
    </source>
</evidence>
<evidence type="ECO:0000256" key="6">
    <source>
        <dbReference type="ARBA" id="ARBA00022827"/>
    </source>
</evidence>
<dbReference type="Pfam" id="PF14749">
    <property type="entry name" value="Acyl-CoA_ox_N"/>
    <property type="match status" value="3"/>
</dbReference>
<evidence type="ECO:0000256" key="11">
    <source>
        <dbReference type="PIRNR" id="PIRNR000168"/>
    </source>
</evidence>
<feature type="domain" description="Acyl-CoA oxidase C-terminal" evidence="12">
    <location>
        <begin position="437"/>
        <end position="605"/>
    </location>
</feature>
<evidence type="ECO:0000256" key="10">
    <source>
        <dbReference type="ARBA" id="ARBA00023140"/>
    </source>
</evidence>
<dbReference type="InterPro" id="IPR029320">
    <property type="entry name" value="Acyl-CoA_ox_N"/>
</dbReference>
<accession>A0ABY7F6R7</accession>
<evidence type="ECO:0000259" key="14">
    <source>
        <dbReference type="Pfam" id="PF22924"/>
    </source>
</evidence>
<dbReference type="Proteomes" id="UP001164746">
    <property type="component" value="Chromosome 10"/>
</dbReference>
<dbReference type="InterPro" id="IPR037069">
    <property type="entry name" value="AcylCoA_DH/ox_N_sf"/>
</dbReference>
<sequence length="635" mass="71321">MSSQTSVNPDLAKERKTASFDRENLTEVIYGGKESVRRRRYLQNLAIQDRYLQSFPPWWNMDRETQYDVAVKKAASNQENNPLGLHQAMFIPTIEKQGTKEQIEKYVTPAKQAASNQETNPLGLHQIMFIPTIEKQGTKEQIEKYVTPAKQGLETMATYDPASEEFVINSPTITSMKYWPGSLGKTCNYVILMAQLYTKGKKMGIHAFVVQIRSLQDHKPMPGVTLGDIGNKLGYEGMDNGFLMFNNYRVPRDAMLMRYAKVERDGTYVAPRNAKIAYGSMVYIRALIVGDMGRSCAQASTIATRYSAVRRQTEIRPGGPEPQVIDYQTQQEKLFPMIAASYGLYFTGIFMGLEYNRLRRACGGHGYTNASGLGKIWANITPACTYEGENTVMYLQCARYLVKVYALVATGKQLPGFMSYLNRSGKQQSSLTQALNMEDFVDLYEHTAARLIKVVAIRLQALLKSGTSVEEARNLCGVQMVQAAKMHSYAYTVRTFNAVIQARASDPNVAKALTSLCQLFAVNGILQRLGDFLQDGYLSGQQAAMLADKQLALFADIRPNAVALVDAFDYPDQVLGSCLGRYDGNVYEALYEYAKNSPLNKQDIHDNTFLTIVIVDDFINCLFIYIKMKKAYLYK</sequence>
<dbReference type="PANTHER" id="PTHR10909">
    <property type="entry name" value="ELECTRON TRANSPORT OXIDOREDUCTASE"/>
    <property type="match status" value="1"/>
</dbReference>
<dbReference type="EMBL" id="CP111021">
    <property type="protein sequence ID" value="WAR16388.1"/>
    <property type="molecule type" value="Genomic_DNA"/>
</dbReference>
<dbReference type="Gene3D" id="1.20.140.10">
    <property type="entry name" value="Butyryl-CoA Dehydrogenase, subunit A, domain 3"/>
    <property type="match status" value="3"/>
</dbReference>
<evidence type="ECO:0000259" key="12">
    <source>
        <dbReference type="Pfam" id="PF01756"/>
    </source>
</evidence>
<evidence type="ECO:0000256" key="1">
    <source>
        <dbReference type="ARBA" id="ARBA00001974"/>
    </source>
</evidence>
<keyword evidence="16" id="KW-1185">Reference proteome</keyword>
<dbReference type="InterPro" id="IPR046373">
    <property type="entry name" value="Acyl-CoA_Oxase/DH_mid-dom_sf"/>
</dbReference>
<comment type="similarity">
    <text evidence="4 11">Belongs to the acyl-CoA oxidase family.</text>
</comment>
<dbReference type="Gene3D" id="2.40.110.10">
    <property type="entry name" value="Butyryl-CoA Dehydrogenase, subunit A, domain 2"/>
    <property type="match status" value="1"/>
</dbReference>